<comment type="caution">
    <text evidence="1">The sequence shown here is derived from an EMBL/GenBank/DDBJ whole genome shotgun (WGS) entry which is preliminary data.</text>
</comment>
<reference evidence="1 2" key="1">
    <citation type="submission" date="2019-06" db="EMBL/GenBank/DDBJ databases">
        <title>Sequencing the genomes of 1000 actinobacteria strains.</title>
        <authorList>
            <person name="Klenk H.-P."/>
        </authorList>
    </citation>
    <scope>NUCLEOTIDE SEQUENCE [LARGE SCALE GENOMIC DNA]</scope>
    <source>
        <strain evidence="1 2">DSM 18031</strain>
    </source>
</reference>
<dbReference type="AlphaFoldDB" id="A0A543I6F2"/>
<evidence type="ECO:0000313" key="2">
    <source>
        <dbReference type="Proteomes" id="UP000318331"/>
    </source>
</evidence>
<accession>A0A543I6F2</accession>
<name>A0A543I6F2_9MICO</name>
<sequence length="67" mass="7489">MNTSEEPVGLLTINAPRPRSLSSADVEIVKLFTQIVQTVNLVCKAIDDVDDYAQVVFPKDRRCTHET</sequence>
<evidence type="ECO:0000313" key="1">
    <source>
        <dbReference type="EMBL" id="TQM66145.1"/>
    </source>
</evidence>
<gene>
    <name evidence="1" type="ORF">FB466_0975</name>
</gene>
<dbReference type="Proteomes" id="UP000318331">
    <property type="component" value="Unassembled WGS sequence"/>
</dbReference>
<keyword evidence="2" id="KW-1185">Reference proteome</keyword>
<organism evidence="1 2">
    <name type="scientific">Klugiella xanthotipulae</name>
    <dbReference type="NCBI Taxonomy" id="244735"/>
    <lineage>
        <taxon>Bacteria</taxon>
        <taxon>Bacillati</taxon>
        <taxon>Actinomycetota</taxon>
        <taxon>Actinomycetes</taxon>
        <taxon>Micrococcales</taxon>
        <taxon>Microbacteriaceae</taxon>
        <taxon>Klugiella</taxon>
    </lineage>
</organism>
<protein>
    <submittedName>
        <fullName evidence="1">Uncharacterized protein</fullName>
    </submittedName>
</protein>
<proteinExistence type="predicted"/>
<dbReference type="EMBL" id="VFPN01000001">
    <property type="protein sequence ID" value="TQM66145.1"/>
    <property type="molecule type" value="Genomic_DNA"/>
</dbReference>